<dbReference type="EMBL" id="WIRE01000002">
    <property type="protein sequence ID" value="MQX54512.1"/>
    <property type="molecule type" value="Genomic_DNA"/>
</dbReference>
<dbReference type="InterPro" id="IPR053180">
    <property type="entry name" value="Ca-binding_acidic-repeat"/>
</dbReference>
<dbReference type="Gene3D" id="4.10.1080.10">
    <property type="entry name" value="TSP type-3 repeat"/>
    <property type="match status" value="1"/>
</dbReference>
<dbReference type="PROSITE" id="PS51257">
    <property type="entry name" value="PROKAR_LIPOPROTEIN"/>
    <property type="match status" value="1"/>
</dbReference>
<dbReference type="Gene3D" id="2.60.40.1220">
    <property type="match status" value="1"/>
</dbReference>
<keyword evidence="4" id="KW-0106">Calcium</keyword>
<accession>A0A6N7LVV0</accession>
<protein>
    <recommendedName>
        <fullName evidence="9">SbsA Ig-like domain-containing protein</fullName>
    </recommendedName>
</protein>
<dbReference type="Proteomes" id="UP000469421">
    <property type="component" value="Unassembled WGS sequence"/>
</dbReference>
<feature type="region of interest" description="Disordered" evidence="5">
    <location>
        <begin position="308"/>
        <end position="341"/>
    </location>
</feature>
<dbReference type="PANTHER" id="PTHR37467:SF1">
    <property type="entry name" value="EXPORTED CALCIUM-BINDING GLYCOPROTEIN"/>
    <property type="match status" value="1"/>
</dbReference>
<organism evidence="7 8">
    <name type="scientific">Alcanivorax sediminis</name>
    <dbReference type="NCBI Taxonomy" id="2663008"/>
    <lineage>
        <taxon>Bacteria</taxon>
        <taxon>Pseudomonadati</taxon>
        <taxon>Pseudomonadota</taxon>
        <taxon>Gammaproteobacteria</taxon>
        <taxon>Oceanospirillales</taxon>
        <taxon>Alcanivoracaceae</taxon>
        <taxon>Alcanivorax</taxon>
    </lineage>
</organism>
<dbReference type="InterPro" id="IPR059100">
    <property type="entry name" value="TSP3_bac"/>
</dbReference>
<dbReference type="SUPFAM" id="SSF103647">
    <property type="entry name" value="TSP type-3 repeat"/>
    <property type="match status" value="1"/>
</dbReference>
<evidence type="ECO:0000256" key="5">
    <source>
        <dbReference type="SAM" id="MobiDB-lite"/>
    </source>
</evidence>
<sequence length="1246" mass="134058">MFSTVRPVGIVLLLSAALSGCFGDDVSVAPPPTTPASPPVVTGAISTGNTQVRVSFSKPMSASVEEAGNYSVVQENVNGETGYLTVLSAEFANATRTAVMLTTLSQNEVTYRVTVVGVTDRQGREIEVTPITGLGYVSANSAVFAGSPASGSGIVDSDGDGLADNDEQRGWLVRTYNTSGDEDIREVSSDPLNPDTDEDGLSDSQERNLGTNPRNRDSDADGLADAHEFNGLFSNPNRQDSDGDGISDGSEVSFFKTSPLLSDTDGDQITDGDEVILANRNARLADLPQPVIRVESLGLELDVRLEKTDEEGATTSEDISVSSTLSQSDSRTRSKTSEVNDKVSAGVTVKQGYELNTIKPSFKLSGSVEVSAGYEHSWSSSWSDESTKATQEEYNKSLASSQEVSQGTSVTRTVQDARISTLVYLSTAGDVAFTLKDLQITALVDDVRNPGNYVPVATLVPADTTDNQFNLGPLRGEVGPLIFSAKDIFPGQVERLMESPSGVIFKIANYNIEDESGRNFAFSSQEVIDRTVSLSLDFGGEPATEYYRVASSFGQPVGRLASKLAVQAGISESELRYYYGLLDSDTTSPLAFDPAGKNIGVVFHDVMQDVLGLKHYAAGNDTQNEAERFNSYATTVDASGIERITRIRQSEGNPETQSGWTILTPTGLIMGGALSFGSGDLKADDQQLFSGTGISMAYVQDRDSDRIPARLEALHSCSDNEANSDGDSLSDYFEVFGEPRLPSGARENPANVWTIELVKGTNYEAFSSCNSDDTDFDGLTDDQEYSNEAIAGTPESFYRTDPKKRDTDGDGLTDFEEIHGYLVFLKDVGSSLLPADTTRDHEICEPTAAPAPSPYPDLRPVLCKTDPLDRDSDGDGVSDGGELPLFANPTIDDISNLEDLDGDGLKGFEENNGWPVTATIISPLIIPGQNVEVTGTCSLNAADLQDCITLFGGLLPDSDPTNPDTDGDLLLDGLERENGTHPRVSDTDSDGRSDEEELFGGAAGIETDPLHWDTDRDKLGDQAELDGWTVRVVGQDPLDVVSDPLIADADSDLLLDGAERTAGTNPEVANTDQDKYAFSDFDERKLKLNPLDGSDVCVGVKFSIGDEVADDSKVAFSVIIKDPDFPDANNEKWLYSKVRHPDDYGPFYFKLDASRKMKIFLNQPEVLVAGTWRKVTVGSSEHTSTYDVDNFSLETQTKSGSHSFGKEQFDSAIQSKLNVSWNISVLMPENADSANGVDCPSPDRQY</sequence>
<name>A0A6N7LVV0_9GAMM</name>
<evidence type="ECO:0008006" key="9">
    <source>
        <dbReference type="Google" id="ProtNLM"/>
    </source>
</evidence>
<feature type="compositionally biased region" description="Basic and acidic residues" evidence="5">
    <location>
        <begin position="214"/>
        <end position="228"/>
    </location>
</feature>
<evidence type="ECO:0000313" key="7">
    <source>
        <dbReference type="EMBL" id="MQX54512.1"/>
    </source>
</evidence>
<feature type="chain" id="PRO_5027078844" description="SbsA Ig-like domain-containing protein" evidence="6">
    <location>
        <begin position="24"/>
        <end position="1246"/>
    </location>
</feature>
<feature type="signal peptide" evidence="6">
    <location>
        <begin position="1"/>
        <end position="23"/>
    </location>
</feature>
<feature type="region of interest" description="Disordered" evidence="5">
    <location>
        <begin position="176"/>
        <end position="251"/>
    </location>
</feature>
<dbReference type="GO" id="GO:0005509">
    <property type="term" value="F:calcium ion binding"/>
    <property type="evidence" value="ECO:0007669"/>
    <property type="project" value="InterPro"/>
</dbReference>
<feature type="compositionally biased region" description="Basic and acidic residues" evidence="5">
    <location>
        <begin position="330"/>
        <end position="341"/>
    </location>
</feature>
<evidence type="ECO:0000313" key="8">
    <source>
        <dbReference type="Proteomes" id="UP000469421"/>
    </source>
</evidence>
<evidence type="ECO:0000256" key="4">
    <source>
        <dbReference type="ARBA" id="ARBA00022837"/>
    </source>
</evidence>
<dbReference type="PANTHER" id="PTHR37467">
    <property type="entry name" value="EXPORTED CALCIUM-BINDING GLYCOPROTEIN-RELATED"/>
    <property type="match status" value="1"/>
</dbReference>
<evidence type="ECO:0000256" key="6">
    <source>
        <dbReference type="SAM" id="SignalP"/>
    </source>
</evidence>
<feature type="compositionally biased region" description="Polar residues" evidence="5">
    <location>
        <begin position="313"/>
        <end position="329"/>
    </location>
</feature>
<dbReference type="InterPro" id="IPR014755">
    <property type="entry name" value="Cu-Rt/internalin_Ig-like"/>
</dbReference>
<gene>
    <name evidence="7" type="ORF">GFN93_14760</name>
</gene>
<feature type="compositionally biased region" description="Basic and acidic residues" evidence="5">
    <location>
        <begin position="798"/>
        <end position="807"/>
    </location>
</feature>
<dbReference type="Pfam" id="PF18884">
    <property type="entry name" value="TSP3_bac"/>
    <property type="match status" value="3"/>
</dbReference>
<reference evidence="7 8" key="1">
    <citation type="submission" date="2019-10" db="EMBL/GenBank/DDBJ databases">
        <title>Alcanivorax sp.PA15-N-34 draft genome sequence.</title>
        <authorList>
            <person name="Liao X."/>
            <person name="Shao Z."/>
        </authorList>
    </citation>
    <scope>NUCLEOTIDE SEQUENCE [LARGE SCALE GENOMIC DNA]</scope>
    <source>
        <strain evidence="7 8">PA15-N-34</strain>
    </source>
</reference>
<dbReference type="AlphaFoldDB" id="A0A6N7LVV0"/>
<feature type="region of interest" description="Disordered" evidence="5">
    <location>
        <begin position="788"/>
        <end position="807"/>
    </location>
</feature>
<feature type="region of interest" description="Disordered" evidence="5">
    <location>
        <begin position="956"/>
        <end position="1016"/>
    </location>
</feature>
<evidence type="ECO:0000256" key="3">
    <source>
        <dbReference type="ARBA" id="ARBA00022729"/>
    </source>
</evidence>
<feature type="compositionally biased region" description="Basic and acidic residues" evidence="5">
    <location>
        <begin position="973"/>
        <end position="992"/>
    </location>
</feature>
<keyword evidence="3 6" id="KW-0732">Signal</keyword>
<evidence type="ECO:0000256" key="2">
    <source>
        <dbReference type="ARBA" id="ARBA00022525"/>
    </source>
</evidence>
<proteinExistence type="predicted"/>
<keyword evidence="2" id="KW-0964">Secreted</keyword>
<comment type="subcellular location">
    <subcellularLocation>
        <location evidence="1">Secreted</location>
    </subcellularLocation>
</comment>
<dbReference type="RefSeq" id="WP_153502090.1">
    <property type="nucleotide sequence ID" value="NZ_WIRE01000002.1"/>
</dbReference>
<evidence type="ECO:0000256" key="1">
    <source>
        <dbReference type="ARBA" id="ARBA00004613"/>
    </source>
</evidence>
<dbReference type="InterPro" id="IPR028974">
    <property type="entry name" value="TSP_type-3_rpt"/>
</dbReference>
<comment type="caution">
    <text evidence="7">The sequence shown here is derived from an EMBL/GenBank/DDBJ whole genome shotgun (WGS) entry which is preliminary data.</text>
</comment>
<feature type="compositionally biased region" description="Low complexity" evidence="5">
    <location>
        <begin position="959"/>
        <end position="972"/>
    </location>
</feature>
<keyword evidence="8" id="KW-1185">Reference proteome</keyword>